<evidence type="ECO:0000256" key="3">
    <source>
        <dbReference type="ARBA" id="ARBA00023163"/>
    </source>
</evidence>
<sequence length="123" mass="13391">MNRTITVQGWKGSLDSGIAERELRCLLAIAAGETDKQVAQSAGISPRTVKGAVERVMHKLQTYKRAALVAEAFRRGIIAPALCMILALLVGLQQNPNAVRRPAGPRRVETFTSVRRIEAAWVA</sequence>
<accession>A0A6J4ED80</accession>
<dbReference type="InterPro" id="IPR036388">
    <property type="entry name" value="WH-like_DNA-bd_sf"/>
</dbReference>
<gene>
    <name evidence="6" type="ORF">TUM18999_57710</name>
</gene>
<protein>
    <recommendedName>
        <fullName evidence="5">HTH luxR-type domain-containing protein</fullName>
    </recommendedName>
</protein>
<evidence type="ECO:0000256" key="2">
    <source>
        <dbReference type="ARBA" id="ARBA00023125"/>
    </source>
</evidence>
<evidence type="ECO:0000313" key="7">
    <source>
        <dbReference type="Proteomes" id="UP000509383"/>
    </source>
</evidence>
<reference evidence="6 7" key="1">
    <citation type="submission" date="2020-05" db="EMBL/GenBank/DDBJ databases">
        <title>Characterization of novel class B3 metallo-beta-lactamase from novel Pseudomonas species.</title>
        <authorList>
            <person name="Yamada K."/>
            <person name="Aoki K."/>
            <person name="Ishii Y."/>
        </authorList>
    </citation>
    <scope>NUCLEOTIDE SEQUENCE [LARGE SCALE GENOMIC DNA]</scope>
    <source>
        <strain evidence="6 7">TUM18999</strain>
    </source>
</reference>
<dbReference type="PRINTS" id="PR00038">
    <property type="entry name" value="HTHLUXR"/>
</dbReference>
<proteinExistence type="predicted"/>
<dbReference type="SMART" id="SM00421">
    <property type="entry name" value="HTH_LUXR"/>
    <property type="match status" value="1"/>
</dbReference>
<evidence type="ECO:0000256" key="1">
    <source>
        <dbReference type="ARBA" id="ARBA00023015"/>
    </source>
</evidence>
<dbReference type="KEGG" id="ptw:TUM18999_57710"/>
<dbReference type="RefSeq" id="WP_173178630.1">
    <property type="nucleotide sequence ID" value="NZ_AP023189.1"/>
</dbReference>
<dbReference type="SUPFAM" id="SSF46894">
    <property type="entry name" value="C-terminal effector domain of the bipartite response regulators"/>
    <property type="match status" value="1"/>
</dbReference>
<keyword evidence="1" id="KW-0805">Transcription regulation</keyword>
<dbReference type="PANTHER" id="PTHR44688:SF16">
    <property type="entry name" value="DNA-BINDING TRANSCRIPTIONAL ACTIVATOR DEVR_DOSR"/>
    <property type="match status" value="1"/>
</dbReference>
<dbReference type="AlphaFoldDB" id="A0A6J4ED80"/>
<keyword evidence="4" id="KW-0472">Membrane</keyword>
<organism evidence="6 7">
    <name type="scientific">Pseudomonas tohonis</name>
    <dbReference type="NCBI Taxonomy" id="2725477"/>
    <lineage>
        <taxon>Bacteria</taxon>
        <taxon>Pseudomonadati</taxon>
        <taxon>Pseudomonadota</taxon>
        <taxon>Gammaproteobacteria</taxon>
        <taxon>Pseudomonadales</taxon>
        <taxon>Pseudomonadaceae</taxon>
        <taxon>Pseudomonas</taxon>
    </lineage>
</organism>
<feature type="transmembrane region" description="Helical" evidence="4">
    <location>
        <begin position="72"/>
        <end position="92"/>
    </location>
</feature>
<dbReference type="InterPro" id="IPR000792">
    <property type="entry name" value="Tscrpt_reg_LuxR_C"/>
</dbReference>
<keyword evidence="2" id="KW-0238">DNA-binding</keyword>
<keyword evidence="4" id="KW-0812">Transmembrane</keyword>
<keyword evidence="4" id="KW-1133">Transmembrane helix</keyword>
<evidence type="ECO:0000313" key="6">
    <source>
        <dbReference type="EMBL" id="BCG27580.1"/>
    </source>
</evidence>
<feature type="domain" description="HTH luxR-type" evidence="5">
    <location>
        <begin position="11"/>
        <end position="76"/>
    </location>
</feature>
<dbReference type="Pfam" id="PF00196">
    <property type="entry name" value="GerE"/>
    <property type="match status" value="1"/>
</dbReference>
<dbReference type="EMBL" id="AP023189">
    <property type="protein sequence ID" value="BCG27580.1"/>
    <property type="molecule type" value="Genomic_DNA"/>
</dbReference>
<dbReference type="InterPro" id="IPR016032">
    <property type="entry name" value="Sig_transdc_resp-reg_C-effctor"/>
</dbReference>
<evidence type="ECO:0000256" key="4">
    <source>
        <dbReference type="SAM" id="Phobius"/>
    </source>
</evidence>
<dbReference type="PROSITE" id="PS50043">
    <property type="entry name" value="HTH_LUXR_2"/>
    <property type="match status" value="1"/>
</dbReference>
<keyword evidence="3" id="KW-0804">Transcription</keyword>
<dbReference type="PANTHER" id="PTHR44688">
    <property type="entry name" value="DNA-BINDING TRANSCRIPTIONAL ACTIVATOR DEVR_DOSR"/>
    <property type="match status" value="1"/>
</dbReference>
<dbReference type="Proteomes" id="UP000509383">
    <property type="component" value="Chromosome"/>
</dbReference>
<name>A0A6J4ED80_9PSED</name>
<evidence type="ECO:0000259" key="5">
    <source>
        <dbReference type="PROSITE" id="PS50043"/>
    </source>
</evidence>
<dbReference type="GO" id="GO:0006355">
    <property type="term" value="P:regulation of DNA-templated transcription"/>
    <property type="evidence" value="ECO:0007669"/>
    <property type="project" value="InterPro"/>
</dbReference>
<dbReference type="Gene3D" id="1.10.10.10">
    <property type="entry name" value="Winged helix-like DNA-binding domain superfamily/Winged helix DNA-binding domain"/>
    <property type="match status" value="1"/>
</dbReference>
<dbReference type="GO" id="GO:0003677">
    <property type="term" value="F:DNA binding"/>
    <property type="evidence" value="ECO:0007669"/>
    <property type="project" value="UniProtKB-KW"/>
</dbReference>